<dbReference type="EMBL" id="JACHIH010000037">
    <property type="protein sequence ID" value="MBB5049485.1"/>
    <property type="molecule type" value="Genomic_DNA"/>
</dbReference>
<comment type="caution">
    <text evidence="3">The sequence shown here is derived from an EMBL/GenBank/DDBJ whole genome shotgun (WGS) entry which is preliminary data.</text>
</comment>
<feature type="compositionally biased region" description="Pro residues" evidence="1">
    <location>
        <begin position="153"/>
        <end position="182"/>
    </location>
</feature>
<evidence type="ECO:0000256" key="2">
    <source>
        <dbReference type="SAM" id="SignalP"/>
    </source>
</evidence>
<sequence length="229" mass="23571">MKRWMGWAISAAALLGAGSAGAQAQPPREIPAGVILVSDFDGPYAAIPPEMPVPYAAALLPPEEVYALLREAGYAPVGRPRLRGLTYSIAAIDLDGAAGRLLVDARSGRIVRFIPADADANAGWYAPRPVPSFREVRPPRPPLPVPRVASRSPIPPLPRPAPPPVVSPPAPPIAAQPLPAPAPAQQTAAVPKPAEAAPAAPSTPPAAVAAKPSPSILPTQEMPPVQGLE</sequence>
<dbReference type="PRINTS" id="PR01217">
    <property type="entry name" value="PRICHEXTENSN"/>
</dbReference>
<feature type="region of interest" description="Disordered" evidence="1">
    <location>
        <begin position="129"/>
        <end position="229"/>
    </location>
</feature>
<proteinExistence type="predicted"/>
<protein>
    <recommendedName>
        <fullName evidence="5">PepSY domain-containing protein</fullName>
    </recommendedName>
</protein>
<feature type="signal peptide" evidence="2">
    <location>
        <begin position="1"/>
        <end position="24"/>
    </location>
</feature>
<organism evidence="3 4">
    <name type="scientific">Rhodopseudomonas rhenobacensis</name>
    <dbReference type="NCBI Taxonomy" id="87461"/>
    <lineage>
        <taxon>Bacteria</taxon>
        <taxon>Pseudomonadati</taxon>
        <taxon>Pseudomonadota</taxon>
        <taxon>Alphaproteobacteria</taxon>
        <taxon>Hyphomicrobiales</taxon>
        <taxon>Nitrobacteraceae</taxon>
        <taxon>Rhodopseudomonas</taxon>
    </lineage>
</organism>
<dbReference type="AlphaFoldDB" id="A0A7W7Z7X8"/>
<dbReference type="Proteomes" id="UP000542353">
    <property type="component" value="Unassembled WGS sequence"/>
</dbReference>
<feature type="compositionally biased region" description="Low complexity" evidence="1">
    <location>
        <begin position="183"/>
        <end position="214"/>
    </location>
</feature>
<evidence type="ECO:0000256" key="1">
    <source>
        <dbReference type="SAM" id="MobiDB-lite"/>
    </source>
</evidence>
<dbReference type="RefSeq" id="WP_184261768.1">
    <property type="nucleotide sequence ID" value="NZ_JACHIH010000037.1"/>
</dbReference>
<gene>
    <name evidence="3" type="ORF">HNR60_004263</name>
</gene>
<keyword evidence="2" id="KW-0732">Signal</keyword>
<evidence type="ECO:0000313" key="3">
    <source>
        <dbReference type="EMBL" id="MBB5049485.1"/>
    </source>
</evidence>
<evidence type="ECO:0008006" key="5">
    <source>
        <dbReference type="Google" id="ProtNLM"/>
    </source>
</evidence>
<accession>A0A7W7Z7X8</accession>
<evidence type="ECO:0000313" key="4">
    <source>
        <dbReference type="Proteomes" id="UP000542353"/>
    </source>
</evidence>
<feature type="chain" id="PRO_5031196516" description="PepSY domain-containing protein" evidence="2">
    <location>
        <begin position="25"/>
        <end position="229"/>
    </location>
</feature>
<reference evidence="3 4" key="1">
    <citation type="submission" date="2020-08" db="EMBL/GenBank/DDBJ databases">
        <title>Genomic Encyclopedia of Type Strains, Phase IV (KMG-IV): sequencing the most valuable type-strain genomes for metagenomic binning, comparative biology and taxonomic classification.</title>
        <authorList>
            <person name="Goeker M."/>
        </authorList>
    </citation>
    <scope>NUCLEOTIDE SEQUENCE [LARGE SCALE GENOMIC DNA]</scope>
    <source>
        <strain evidence="3 4">DSM 12706</strain>
    </source>
</reference>
<name>A0A7W7Z7X8_9BRAD</name>
<keyword evidence="4" id="KW-1185">Reference proteome</keyword>